<proteinExistence type="inferred from homology"/>
<evidence type="ECO:0000256" key="3">
    <source>
        <dbReference type="ARBA" id="ARBA00022448"/>
    </source>
</evidence>
<dbReference type="Pfam" id="PF00083">
    <property type="entry name" value="Sugar_tr"/>
    <property type="match status" value="1"/>
</dbReference>
<keyword evidence="10" id="KW-1185">Reference proteome</keyword>
<reference evidence="9 10" key="1">
    <citation type="submission" date="2017-03" db="EMBL/GenBank/DDBJ databases">
        <title>Genome of the blue death feigning beetle - Asbolus verrucosus.</title>
        <authorList>
            <person name="Rider S.D."/>
        </authorList>
    </citation>
    <scope>NUCLEOTIDE SEQUENCE [LARGE SCALE GENOMIC DNA]</scope>
    <source>
        <strain evidence="9">Butters</strain>
        <tissue evidence="9">Head and leg muscle</tissue>
    </source>
</reference>
<comment type="subcellular location">
    <subcellularLocation>
        <location evidence="1">Membrane</location>
        <topology evidence="1">Multi-pass membrane protein</topology>
    </subcellularLocation>
</comment>
<evidence type="ECO:0000256" key="7">
    <source>
        <dbReference type="SAM" id="Phobius"/>
    </source>
</evidence>
<dbReference type="InterPro" id="IPR020846">
    <property type="entry name" value="MFS_dom"/>
</dbReference>
<dbReference type="PANTHER" id="PTHR23511">
    <property type="entry name" value="SYNAPTIC VESICLE GLYCOPROTEIN 2"/>
    <property type="match status" value="1"/>
</dbReference>
<dbReference type="SUPFAM" id="SSF103473">
    <property type="entry name" value="MFS general substrate transporter"/>
    <property type="match status" value="1"/>
</dbReference>
<feature type="transmembrane region" description="Helical" evidence="7">
    <location>
        <begin position="226"/>
        <end position="249"/>
    </location>
</feature>
<evidence type="ECO:0000256" key="4">
    <source>
        <dbReference type="ARBA" id="ARBA00022692"/>
    </source>
</evidence>
<dbReference type="InterPro" id="IPR011701">
    <property type="entry name" value="MFS"/>
</dbReference>
<feature type="transmembrane region" description="Helical" evidence="7">
    <location>
        <begin position="148"/>
        <end position="168"/>
    </location>
</feature>
<dbReference type="OrthoDB" id="3936150at2759"/>
<evidence type="ECO:0000259" key="8">
    <source>
        <dbReference type="PROSITE" id="PS50850"/>
    </source>
</evidence>
<feature type="transmembrane region" description="Helical" evidence="7">
    <location>
        <begin position="256"/>
        <end position="274"/>
    </location>
</feature>
<sequence length="374" mass="42031">MALTPYLSEFHGKNYRSRVPLTIGLLYSVGNIALPLLAWLILPLNIKLSLFGGLEFHAWNLFLLLCALPAVTSGVLFMFMPETPKYLMTKGNNEQALEVFRKIYKFNTRQPKESYPVRKLRDEKQIYQKKHGFKEAWKQISPLFCRKYAFKLILVCSLQLFLMMWYGLVIAVNTLRLWLPEIFQVMNDYEYYNNETATFCKMLRNIQPSPDSVTETCHVNFDNASVYINSIIVAVVTIAGYVAAAFVINRIGKKKMLCCLGLASGVCVASIYFAPSSSVALLLICVHLMCSCVCIDIVVTIVVDLFPTSLRASALSLTLMSGRIGSVSGQIIFPFLLQAGCAPPFFTLGGIIIEIISCLFQVALYSQYSYQILT</sequence>
<dbReference type="PANTHER" id="PTHR23511:SF36">
    <property type="entry name" value="EG:BACR7A4.13 PROTEIN-RELATED"/>
    <property type="match status" value="1"/>
</dbReference>
<name>A0A482W3T0_ASBVE</name>
<dbReference type="STRING" id="1661398.A0A482W3T0"/>
<dbReference type="EMBL" id="QDEB01031937">
    <property type="protein sequence ID" value="RZC39706.1"/>
    <property type="molecule type" value="Genomic_DNA"/>
</dbReference>
<keyword evidence="4 7" id="KW-0812">Transmembrane</keyword>
<dbReference type="InterPro" id="IPR005828">
    <property type="entry name" value="MFS_sugar_transport-like"/>
</dbReference>
<dbReference type="Gene3D" id="1.20.1250.20">
    <property type="entry name" value="MFS general substrate transporter like domains"/>
    <property type="match status" value="1"/>
</dbReference>
<comment type="caution">
    <text evidence="9">The sequence shown here is derived from an EMBL/GenBank/DDBJ whole genome shotgun (WGS) entry which is preliminary data.</text>
</comment>
<feature type="transmembrane region" description="Helical" evidence="7">
    <location>
        <begin position="315"/>
        <end position="333"/>
    </location>
</feature>
<dbReference type="GO" id="GO:0022857">
    <property type="term" value="F:transmembrane transporter activity"/>
    <property type="evidence" value="ECO:0007669"/>
    <property type="project" value="InterPro"/>
</dbReference>
<feature type="transmembrane region" description="Helical" evidence="7">
    <location>
        <begin position="21"/>
        <end position="41"/>
    </location>
</feature>
<organism evidence="9 10">
    <name type="scientific">Asbolus verrucosus</name>
    <name type="common">Desert ironclad beetle</name>
    <dbReference type="NCBI Taxonomy" id="1661398"/>
    <lineage>
        <taxon>Eukaryota</taxon>
        <taxon>Metazoa</taxon>
        <taxon>Ecdysozoa</taxon>
        <taxon>Arthropoda</taxon>
        <taxon>Hexapoda</taxon>
        <taxon>Insecta</taxon>
        <taxon>Pterygota</taxon>
        <taxon>Neoptera</taxon>
        <taxon>Endopterygota</taxon>
        <taxon>Coleoptera</taxon>
        <taxon>Polyphaga</taxon>
        <taxon>Cucujiformia</taxon>
        <taxon>Tenebrionidae</taxon>
        <taxon>Pimeliinae</taxon>
        <taxon>Asbolus</taxon>
    </lineage>
</organism>
<evidence type="ECO:0000313" key="9">
    <source>
        <dbReference type="EMBL" id="RZC39706.1"/>
    </source>
</evidence>
<accession>A0A482W3T0</accession>
<comment type="similarity">
    <text evidence="2">Belongs to the major facilitator superfamily.</text>
</comment>
<feature type="non-terminal residue" evidence="9">
    <location>
        <position position="374"/>
    </location>
</feature>
<dbReference type="PROSITE" id="PS50850">
    <property type="entry name" value="MFS"/>
    <property type="match status" value="1"/>
</dbReference>
<feature type="transmembrane region" description="Helical" evidence="7">
    <location>
        <begin position="280"/>
        <end position="303"/>
    </location>
</feature>
<evidence type="ECO:0000256" key="6">
    <source>
        <dbReference type="ARBA" id="ARBA00023136"/>
    </source>
</evidence>
<protein>
    <submittedName>
        <fullName evidence="9">Sugar tr and/or MFS 1 domain containing protein</fullName>
    </submittedName>
</protein>
<keyword evidence="6 7" id="KW-0472">Membrane</keyword>
<evidence type="ECO:0000256" key="1">
    <source>
        <dbReference type="ARBA" id="ARBA00004141"/>
    </source>
</evidence>
<feature type="transmembrane region" description="Helical" evidence="7">
    <location>
        <begin position="345"/>
        <end position="365"/>
    </location>
</feature>
<dbReference type="AlphaFoldDB" id="A0A482W3T0"/>
<feature type="domain" description="Major facilitator superfamily (MFS) profile" evidence="8">
    <location>
        <begin position="1"/>
        <end position="374"/>
    </location>
</feature>
<dbReference type="Pfam" id="PF07690">
    <property type="entry name" value="MFS_1"/>
    <property type="match status" value="1"/>
</dbReference>
<dbReference type="GO" id="GO:0016020">
    <property type="term" value="C:membrane"/>
    <property type="evidence" value="ECO:0007669"/>
    <property type="project" value="UniProtKB-SubCell"/>
</dbReference>
<feature type="transmembrane region" description="Helical" evidence="7">
    <location>
        <begin position="61"/>
        <end position="80"/>
    </location>
</feature>
<dbReference type="InterPro" id="IPR036259">
    <property type="entry name" value="MFS_trans_sf"/>
</dbReference>
<dbReference type="Proteomes" id="UP000292052">
    <property type="component" value="Unassembled WGS sequence"/>
</dbReference>
<evidence type="ECO:0000256" key="5">
    <source>
        <dbReference type="ARBA" id="ARBA00022989"/>
    </source>
</evidence>
<keyword evidence="3" id="KW-0813">Transport</keyword>
<evidence type="ECO:0000256" key="2">
    <source>
        <dbReference type="ARBA" id="ARBA00008335"/>
    </source>
</evidence>
<keyword evidence="5 7" id="KW-1133">Transmembrane helix</keyword>
<evidence type="ECO:0000313" key="10">
    <source>
        <dbReference type="Proteomes" id="UP000292052"/>
    </source>
</evidence>
<gene>
    <name evidence="9" type="ORF">BDFB_012427</name>
</gene>